<gene>
    <name evidence="2" type="ORF">ADS79_16240</name>
    <name evidence="1" type="ORF">BRE01_68280</name>
</gene>
<reference evidence="2" key="2">
    <citation type="submission" date="2015-07" db="EMBL/GenBank/DDBJ databases">
        <title>MeaNS - Measles Nucleotide Surveillance Program.</title>
        <authorList>
            <person name="Tran T."/>
            <person name="Druce J."/>
        </authorList>
    </citation>
    <scope>NUCLEOTIDE SEQUENCE</scope>
    <source>
        <strain evidence="2">DSM 9887</strain>
    </source>
</reference>
<name>A0A0K9YP21_9BACL</name>
<dbReference type="RefSeq" id="WP_049739461.1">
    <property type="nucleotide sequence ID" value="NZ_BJON01000047.1"/>
</dbReference>
<comment type="caution">
    <text evidence="2">The sequence shown here is derived from an EMBL/GenBank/DDBJ whole genome shotgun (WGS) entry which is preliminary data.</text>
</comment>
<accession>A0A0K9YP21</accession>
<organism evidence="2 3">
    <name type="scientific">Brevibacillus reuszeri</name>
    <dbReference type="NCBI Taxonomy" id="54915"/>
    <lineage>
        <taxon>Bacteria</taxon>
        <taxon>Bacillati</taxon>
        <taxon>Bacillota</taxon>
        <taxon>Bacilli</taxon>
        <taxon>Bacillales</taxon>
        <taxon>Paenibacillaceae</taxon>
        <taxon>Brevibacillus</taxon>
    </lineage>
</organism>
<evidence type="ECO:0000313" key="2">
    <source>
        <dbReference type="EMBL" id="KNB70474.1"/>
    </source>
</evidence>
<dbReference type="Proteomes" id="UP000319578">
    <property type="component" value="Unassembled WGS sequence"/>
</dbReference>
<sequence>MDKIYLIYEWYDHCYFGFADYKNKLVHFAYKDKSYPEYLFEIIPTTKKLLDYAVAKEFVDEDSDDMTLWDFMKENEDIVEIKKANVHLDSNDIINDPPYKNSFMDWLD</sequence>
<evidence type="ECO:0000313" key="1">
    <source>
        <dbReference type="EMBL" id="GED73126.1"/>
    </source>
</evidence>
<dbReference type="EMBL" id="LGIQ01000009">
    <property type="protein sequence ID" value="KNB70474.1"/>
    <property type="molecule type" value="Genomic_DNA"/>
</dbReference>
<dbReference type="EMBL" id="BJON01000047">
    <property type="protein sequence ID" value="GED73126.1"/>
    <property type="molecule type" value="Genomic_DNA"/>
</dbReference>
<reference evidence="1 4" key="3">
    <citation type="submission" date="2019-06" db="EMBL/GenBank/DDBJ databases">
        <title>Whole genome shotgun sequence of Brevibacillus reuszeri NBRC 15719.</title>
        <authorList>
            <person name="Hosoyama A."/>
            <person name="Uohara A."/>
            <person name="Ohji S."/>
            <person name="Ichikawa N."/>
        </authorList>
    </citation>
    <scope>NUCLEOTIDE SEQUENCE [LARGE SCALE GENOMIC DNA]</scope>
    <source>
        <strain evidence="1 4">NBRC 15719</strain>
    </source>
</reference>
<dbReference type="AlphaFoldDB" id="A0A0K9YP21"/>
<dbReference type="Proteomes" id="UP000036834">
    <property type="component" value="Unassembled WGS sequence"/>
</dbReference>
<keyword evidence="4" id="KW-1185">Reference proteome</keyword>
<reference evidence="3" key="1">
    <citation type="submission" date="2015-07" db="EMBL/GenBank/DDBJ databases">
        <title>Genome sequencing project for genomic taxonomy and phylogenomics of Bacillus-like bacteria.</title>
        <authorList>
            <person name="Liu B."/>
            <person name="Wang J."/>
            <person name="Zhu Y."/>
            <person name="Liu G."/>
            <person name="Chen Q."/>
            <person name="Chen Z."/>
            <person name="Lan J."/>
            <person name="Che J."/>
            <person name="Ge C."/>
            <person name="Shi H."/>
            <person name="Pan Z."/>
            <person name="Liu X."/>
        </authorList>
    </citation>
    <scope>NUCLEOTIDE SEQUENCE [LARGE SCALE GENOMIC DNA]</scope>
    <source>
        <strain evidence="3">DSM 9887</strain>
    </source>
</reference>
<proteinExistence type="predicted"/>
<evidence type="ECO:0000313" key="3">
    <source>
        <dbReference type="Proteomes" id="UP000036834"/>
    </source>
</evidence>
<protein>
    <submittedName>
        <fullName evidence="2">Uncharacterized protein</fullName>
    </submittedName>
</protein>
<dbReference type="PATRIC" id="fig|54915.3.peg.2286"/>
<evidence type="ECO:0000313" key="4">
    <source>
        <dbReference type="Proteomes" id="UP000319578"/>
    </source>
</evidence>